<dbReference type="GO" id="GO:0005053">
    <property type="term" value="F:peroxisome matrix targeting signal-2 binding"/>
    <property type="evidence" value="ECO:0000318"/>
    <property type="project" value="GO_Central"/>
</dbReference>
<dbReference type="GO" id="GO:0016558">
    <property type="term" value="P:protein import into peroxisome matrix"/>
    <property type="evidence" value="ECO:0000318"/>
    <property type="project" value="GO_Central"/>
</dbReference>
<dbReference type="AlphaFoldDB" id="Q750X9"/>
<dbReference type="OrthoDB" id="273771at2759"/>
<dbReference type="Pfam" id="PF23609">
    <property type="entry name" value="Beta-prop_EIPR1"/>
    <property type="match status" value="1"/>
</dbReference>
<dbReference type="InParanoid" id="Q750X9"/>
<dbReference type="InterPro" id="IPR036322">
    <property type="entry name" value="WD40_repeat_dom_sf"/>
</dbReference>
<comment type="subcellular location">
    <subcellularLocation>
        <location evidence="2">Cytoplasm</location>
        <location evidence="2">Cytosol</location>
    </subcellularLocation>
    <subcellularLocation>
        <location evidence="1">Peroxisome matrix</location>
    </subcellularLocation>
</comment>
<evidence type="ECO:0000256" key="8">
    <source>
        <dbReference type="ARBA" id="ARBA00023140"/>
    </source>
</evidence>
<dbReference type="SUPFAM" id="SSF50978">
    <property type="entry name" value="WD40 repeat-like"/>
    <property type="match status" value="1"/>
</dbReference>
<dbReference type="STRING" id="284811.Q750X9"/>
<sequence>MLVYQMKGYSGYAVQYSPFFDNKLAVASGSNFGLVGNGRLFIMDLTAQGTMVESNSFLTKDGLFDVAWNELHENQVLAAQGDGSLRLFDITLQQYPIALFQEHQREVFSCNWNLLHKDTFVSSSWDGTVKVWTPARPQSMLTLLPAPANRSVMVEPGARGLPLSNQQQHKDAADNKDCIYQAQFSPHDPNLVMSCSGNSYVSLFDLRQPAASNQQRFIAHSGLEALSCDFNKYRPHVIATGGVDKMVKVWDLRMVRQTLTTSRTAPVSINEMQGHSLAVRKVVWSPHHSNILLSTSYDMTCRAWHDLADGPGGQHSGRTNNSDPQRGCSYVFSKHSEFVFGADWSLWGQPGYVATTGWDGQVCAWYALAR</sequence>
<dbReference type="EMBL" id="AE016820">
    <property type="protein sequence ID" value="AAS54301.1"/>
    <property type="molecule type" value="Genomic_DNA"/>
</dbReference>
<dbReference type="Proteomes" id="UP000000591">
    <property type="component" value="Chromosome VII"/>
</dbReference>
<dbReference type="Pfam" id="PF00400">
    <property type="entry name" value="WD40"/>
    <property type="match status" value="1"/>
</dbReference>
<proteinExistence type="inferred from homology"/>
<feature type="domain" description="EIPR1-like beta-propeller" evidence="12">
    <location>
        <begin position="166"/>
        <end position="304"/>
    </location>
</feature>
<dbReference type="KEGG" id="ago:AGOS_AGL190W"/>
<evidence type="ECO:0000256" key="2">
    <source>
        <dbReference type="ARBA" id="ARBA00004514"/>
    </source>
</evidence>
<keyword evidence="8" id="KW-0576">Peroxisome</keyword>
<feature type="repeat" description="WD" evidence="11">
    <location>
        <begin position="100"/>
        <end position="142"/>
    </location>
</feature>
<dbReference type="eggNOG" id="KOG0277">
    <property type="taxonomic scope" value="Eukaryota"/>
</dbReference>
<reference evidence="14" key="2">
    <citation type="journal article" date="2013" name="G3 (Bethesda)">
        <title>Genomes of Ashbya fungi isolated from insects reveal four mating-type loci, numerous translocations, lack of transposons, and distinct gene duplications.</title>
        <authorList>
            <person name="Dietrich F.S."/>
            <person name="Voegeli S."/>
            <person name="Kuo S."/>
            <person name="Philippsen P."/>
        </authorList>
    </citation>
    <scope>GENOME REANNOTATION</scope>
    <source>
        <strain evidence="14">ATCC 10895 / CBS 109.51 / FGSC 9923 / NRRL Y-1056</strain>
    </source>
</reference>
<evidence type="ECO:0000259" key="12">
    <source>
        <dbReference type="Pfam" id="PF23609"/>
    </source>
</evidence>
<feature type="repeat" description="WD" evidence="11">
    <location>
        <begin position="238"/>
        <end position="260"/>
    </location>
</feature>
<comment type="similarity">
    <text evidence="9">Belongs to the WD repeat peroxin-7 family.</text>
</comment>
<dbReference type="RefSeq" id="NP_986477.1">
    <property type="nucleotide sequence ID" value="NM_211539.1"/>
</dbReference>
<evidence type="ECO:0000256" key="3">
    <source>
        <dbReference type="ARBA" id="ARBA00022448"/>
    </source>
</evidence>
<evidence type="ECO:0000256" key="7">
    <source>
        <dbReference type="ARBA" id="ARBA00022927"/>
    </source>
</evidence>
<dbReference type="PANTHER" id="PTHR46027">
    <property type="entry name" value="PEROXISOMAL TARGETING SIGNAL 2 RECEPTOR"/>
    <property type="match status" value="1"/>
</dbReference>
<keyword evidence="14" id="KW-1185">Reference proteome</keyword>
<dbReference type="InterPro" id="IPR001680">
    <property type="entry name" value="WD40_rpt"/>
</dbReference>
<gene>
    <name evidence="13" type="ORF">AGOS_AGL190W</name>
</gene>
<dbReference type="PANTHER" id="PTHR46027:SF1">
    <property type="entry name" value="PEROXISOMAL TARGETING SIGNAL 2 RECEPTOR"/>
    <property type="match status" value="1"/>
</dbReference>
<dbReference type="Gene3D" id="2.130.10.10">
    <property type="entry name" value="YVTN repeat-like/Quinoprotein amine dehydrogenase"/>
    <property type="match status" value="1"/>
</dbReference>
<dbReference type="InterPro" id="IPR015943">
    <property type="entry name" value="WD40/YVTN_repeat-like_dom_sf"/>
</dbReference>
<keyword evidence="6" id="KW-0677">Repeat</keyword>
<evidence type="ECO:0000313" key="13">
    <source>
        <dbReference type="EMBL" id="AAS54301.1"/>
    </source>
</evidence>
<dbReference type="FunCoup" id="Q750X9">
    <property type="interactions" value="491"/>
</dbReference>
<reference evidence="13 14" key="1">
    <citation type="journal article" date="2004" name="Science">
        <title>The Ashbya gossypii genome as a tool for mapping the ancient Saccharomyces cerevisiae genome.</title>
        <authorList>
            <person name="Dietrich F.S."/>
            <person name="Voegeli S."/>
            <person name="Brachat S."/>
            <person name="Lerch A."/>
            <person name="Gates K."/>
            <person name="Steiner S."/>
            <person name="Mohr C."/>
            <person name="Pohlmann R."/>
            <person name="Luedi P."/>
            <person name="Choi S."/>
            <person name="Wing R.A."/>
            <person name="Flavier A."/>
            <person name="Gaffney T.D."/>
            <person name="Philippsen P."/>
        </authorList>
    </citation>
    <scope>NUCLEOTIDE SEQUENCE [LARGE SCALE GENOMIC DNA]</scope>
    <source>
        <strain evidence="14">ATCC 10895 / CBS 109.51 / FGSC 9923 / NRRL Y-1056</strain>
    </source>
</reference>
<keyword evidence="3" id="KW-0813">Transport</keyword>
<keyword evidence="4" id="KW-0963">Cytoplasm</keyword>
<dbReference type="InterPro" id="IPR059104">
    <property type="entry name" value="Beta-prop_EIPR1-like"/>
</dbReference>
<feature type="repeat" description="WD" evidence="11">
    <location>
        <begin position="272"/>
        <end position="304"/>
    </location>
</feature>
<evidence type="ECO:0000313" key="14">
    <source>
        <dbReference type="Proteomes" id="UP000000591"/>
    </source>
</evidence>
<dbReference type="InterPro" id="IPR044536">
    <property type="entry name" value="PEX7"/>
</dbReference>
<organism evidence="13 14">
    <name type="scientific">Eremothecium gossypii (strain ATCC 10895 / CBS 109.51 / FGSC 9923 / NRRL Y-1056)</name>
    <name type="common">Yeast</name>
    <name type="synonym">Ashbya gossypii</name>
    <dbReference type="NCBI Taxonomy" id="284811"/>
    <lineage>
        <taxon>Eukaryota</taxon>
        <taxon>Fungi</taxon>
        <taxon>Dikarya</taxon>
        <taxon>Ascomycota</taxon>
        <taxon>Saccharomycotina</taxon>
        <taxon>Saccharomycetes</taxon>
        <taxon>Saccharomycetales</taxon>
        <taxon>Saccharomycetaceae</taxon>
        <taxon>Eremothecium</taxon>
    </lineage>
</organism>
<keyword evidence="7" id="KW-0653">Protein transport</keyword>
<evidence type="ECO:0000256" key="9">
    <source>
        <dbReference type="ARBA" id="ARBA00024017"/>
    </source>
</evidence>
<dbReference type="OMA" id="FAVHWNL"/>
<dbReference type="HOGENOM" id="CLU_046581_1_0_1"/>
<dbReference type="SMART" id="SM00320">
    <property type="entry name" value="WD40"/>
    <property type="match status" value="6"/>
</dbReference>
<accession>Q750X9</accession>
<dbReference type="PROSITE" id="PS50082">
    <property type="entry name" value="WD_REPEATS_2"/>
    <property type="match status" value="3"/>
</dbReference>
<dbReference type="GeneID" id="4622770"/>
<evidence type="ECO:0000256" key="10">
    <source>
        <dbReference type="ARBA" id="ARBA00032565"/>
    </source>
</evidence>
<dbReference type="GO" id="GO:0005782">
    <property type="term" value="C:peroxisomal matrix"/>
    <property type="evidence" value="ECO:0000318"/>
    <property type="project" value="GO_Central"/>
</dbReference>
<evidence type="ECO:0000256" key="6">
    <source>
        <dbReference type="ARBA" id="ARBA00022737"/>
    </source>
</evidence>
<evidence type="ECO:0000256" key="1">
    <source>
        <dbReference type="ARBA" id="ARBA00004253"/>
    </source>
</evidence>
<keyword evidence="5 11" id="KW-0853">WD repeat</keyword>
<name>Q750X9_EREGS</name>
<protein>
    <recommendedName>
        <fullName evidence="10">Peroxin-7</fullName>
    </recommendedName>
</protein>
<dbReference type="GO" id="GO:0005829">
    <property type="term" value="C:cytosol"/>
    <property type="evidence" value="ECO:0000318"/>
    <property type="project" value="GO_Central"/>
</dbReference>
<evidence type="ECO:0000256" key="11">
    <source>
        <dbReference type="PROSITE-ProRule" id="PRU00221"/>
    </source>
</evidence>
<evidence type="ECO:0000256" key="5">
    <source>
        <dbReference type="ARBA" id="ARBA00022574"/>
    </source>
</evidence>
<evidence type="ECO:0000256" key="4">
    <source>
        <dbReference type="ARBA" id="ARBA00022490"/>
    </source>
</evidence>